<gene>
    <name evidence="7" type="ORF">L201_002756</name>
</gene>
<dbReference type="GeneID" id="91093428"/>
<dbReference type="InterPro" id="IPR040254">
    <property type="entry name" value="Ecm3-like"/>
</dbReference>
<dbReference type="PANTHER" id="PTHR31274">
    <property type="entry name" value="PROTEIN ECM3"/>
    <property type="match status" value="1"/>
</dbReference>
<organism evidence="7 8">
    <name type="scientific">Kwoniella dendrophila CBS 6074</name>
    <dbReference type="NCBI Taxonomy" id="1295534"/>
    <lineage>
        <taxon>Eukaryota</taxon>
        <taxon>Fungi</taxon>
        <taxon>Dikarya</taxon>
        <taxon>Basidiomycota</taxon>
        <taxon>Agaricomycotina</taxon>
        <taxon>Tremellomycetes</taxon>
        <taxon>Tremellales</taxon>
        <taxon>Cryptococcaceae</taxon>
        <taxon>Kwoniella</taxon>
    </lineage>
</organism>
<protein>
    <recommendedName>
        <fullName evidence="9">Auxin efflux carrier</fullName>
    </recommendedName>
</protein>
<keyword evidence="2 6" id="KW-0812">Transmembrane</keyword>
<evidence type="ECO:0000256" key="5">
    <source>
        <dbReference type="SAM" id="MobiDB-lite"/>
    </source>
</evidence>
<dbReference type="RefSeq" id="XP_066074622.1">
    <property type="nucleotide sequence ID" value="XM_066218525.1"/>
</dbReference>
<dbReference type="GO" id="GO:0016020">
    <property type="term" value="C:membrane"/>
    <property type="evidence" value="ECO:0007669"/>
    <property type="project" value="UniProtKB-SubCell"/>
</dbReference>
<feature type="transmembrane region" description="Helical" evidence="6">
    <location>
        <begin position="142"/>
        <end position="165"/>
    </location>
</feature>
<dbReference type="EMBL" id="CP144100">
    <property type="protein sequence ID" value="WWC87859.1"/>
    <property type="molecule type" value="Genomic_DNA"/>
</dbReference>
<proteinExistence type="predicted"/>
<evidence type="ECO:0000313" key="8">
    <source>
        <dbReference type="Proteomes" id="UP001355207"/>
    </source>
</evidence>
<keyword evidence="3 6" id="KW-1133">Transmembrane helix</keyword>
<dbReference type="Proteomes" id="UP001355207">
    <property type="component" value="Chromosome 3"/>
</dbReference>
<keyword evidence="4 6" id="KW-0472">Membrane</keyword>
<feature type="transmembrane region" description="Helical" evidence="6">
    <location>
        <begin position="6"/>
        <end position="29"/>
    </location>
</feature>
<feature type="transmembrane region" description="Helical" evidence="6">
    <location>
        <begin position="423"/>
        <end position="447"/>
    </location>
</feature>
<reference evidence="7 8" key="1">
    <citation type="submission" date="2024-01" db="EMBL/GenBank/DDBJ databases">
        <title>Comparative genomics of Cryptococcus and Kwoniella reveals pathogenesis evolution and contrasting modes of karyotype evolution via chromosome fusion or intercentromeric recombination.</title>
        <authorList>
            <person name="Coelho M.A."/>
            <person name="David-Palma M."/>
            <person name="Shea T."/>
            <person name="Bowers K."/>
            <person name="McGinley-Smith S."/>
            <person name="Mohammad A.W."/>
            <person name="Gnirke A."/>
            <person name="Yurkov A.M."/>
            <person name="Nowrousian M."/>
            <person name="Sun S."/>
            <person name="Cuomo C.A."/>
            <person name="Heitman J."/>
        </authorList>
    </citation>
    <scope>NUCLEOTIDE SEQUENCE [LARGE SCALE GENOMIC DNA]</scope>
    <source>
        <strain evidence="7 8">CBS 6074</strain>
    </source>
</reference>
<accession>A0AAX4JSK6</accession>
<evidence type="ECO:0000313" key="7">
    <source>
        <dbReference type="EMBL" id="WWC87859.1"/>
    </source>
</evidence>
<evidence type="ECO:0000256" key="4">
    <source>
        <dbReference type="ARBA" id="ARBA00023136"/>
    </source>
</evidence>
<feature type="transmembrane region" description="Helical" evidence="6">
    <location>
        <begin position="70"/>
        <end position="92"/>
    </location>
</feature>
<evidence type="ECO:0000256" key="3">
    <source>
        <dbReference type="ARBA" id="ARBA00022989"/>
    </source>
</evidence>
<feature type="region of interest" description="Disordered" evidence="5">
    <location>
        <begin position="222"/>
        <end position="322"/>
    </location>
</feature>
<evidence type="ECO:0000256" key="1">
    <source>
        <dbReference type="ARBA" id="ARBA00004141"/>
    </source>
</evidence>
<name>A0AAX4JSK6_9TREE</name>
<dbReference type="Pfam" id="PF03547">
    <property type="entry name" value="Mem_trans"/>
    <property type="match status" value="1"/>
</dbReference>
<evidence type="ECO:0000256" key="6">
    <source>
        <dbReference type="SAM" id="Phobius"/>
    </source>
</evidence>
<feature type="compositionally biased region" description="Polar residues" evidence="5">
    <location>
        <begin position="268"/>
        <end position="283"/>
    </location>
</feature>
<evidence type="ECO:0000256" key="2">
    <source>
        <dbReference type="ARBA" id="ARBA00022692"/>
    </source>
</evidence>
<sequence>MTSAGAIIYKAFMPTLKMVLCIMLGFFATKRGWLTAAGAKGLGAIVIQVTLPALLFSSMVTAFTPENIKAFGPLVIVAVSYQLLGLIFAWFIREIFYVPIDFRWGILVSGLTSNWGNLPTAIVQTMAKEAPFNPAKDVDLGVAYIAIFIFIMNSTFWGLGVHKLCGWDFQDDKRLQDQPPLKERWSSQFVSTKNKLSKWTGIRKNIESQLDMESQTIPGMEMIHGSQEDEEVNTKPEDQKEIEPYIPPGTTSSSSSSSQPITSIPVYKTTTRLSKVNSANSVKRSTSRIQQSTTSNAKSDSPTLPSPANHEDGDDHESTSTPAQPLWKRLGLILYNLPNVTKAIIISVPVATIQPLKSLFAPTEGWSGGKMPNGPDGNPPLFFFIETASFLGAIAVPGALLLLGASFARLKIPKNWHEVPLGAIIALMISKMILVPVFGIFVIQAFRDHTSLFPREDKIRTFISILLSGTPSQVLQLVVTQTYNPDGTAETLATFLLLQYAVMFIFSTAIAAIALYIVEQ</sequence>
<feature type="transmembrane region" description="Helical" evidence="6">
    <location>
        <begin position="498"/>
        <end position="518"/>
    </location>
</feature>
<feature type="compositionally biased region" description="Basic and acidic residues" evidence="5">
    <location>
        <begin position="232"/>
        <end position="243"/>
    </location>
</feature>
<feature type="compositionally biased region" description="Basic and acidic residues" evidence="5">
    <location>
        <begin position="309"/>
        <end position="318"/>
    </location>
</feature>
<comment type="subcellular location">
    <subcellularLocation>
        <location evidence="1">Membrane</location>
        <topology evidence="1">Multi-pass membrane protein</topology>
    </subcellularLocation>
</comment>
<dbReference type="InterPro" id="IPR004776">
    <property type="entry name" value="Mem_transp_PIN-like"/>
</dbReference>
<feature type="transmembrane region" description="Helical" evidence="6">
    <location>
        <begin position="41"/>
        <end position="64"/>
    </location>
</feature>
<feature type="compositionally biased region" description="Low complexity" evidence="5">
    <location>
        <begin position="248"/>
        <end position="265"/>
    </location>
</feature>
<evidence type="ECO:0008006" key="9">
    <source>
        <dbReference type="Google" id="ProtNLM"/>
    </source>
</evidence>
<dbReference type="PANTHER" id="PTHR31274:SF1">
    <property type="entry name" value="AGL149CP"/>
    <property type="match status" value="1"/>
</dbReference>
<keyword evidence="8" id="KW-1185">Reference proteome</keyword>
<dbReference type="GO" id="GO:0055085">
    <property type="term" value="P:transmembrane transport"/>
    <property type="evidence" value="ECO:0007669"/>
    <property type="project" value="InterPro"/>
</dbReference>
<feature type="transmembrane region" description="Helical" evidence="6">
    <location>
        <begin position="381"/>
        <end position="403"/>
    </location>
</feature>
<dbReference type="AlphaFoldDB" id="A0AAX4JSK6"/>